<evidence type="ECO:0000256" key="4">
    <source>
        <dbReference type="ARBA" id="ARBA00022729"/>
    </source>
</evidence>
<evidence type="ECO:0000256" key="9">
    <source>
        <dbReference type="SAM" id="SignalP"/>
    </source>
</evidence>
<dbReference type="HOGENOM" id="CLU_869650_0_0_1"/>
<dbReference type="EMBL" id="JH431789">
    <property type="status" value="NOT_ANNOTATED_CDS"/>
    <property type="molecule type" value="Genomic_DNA"/>
</dbReference>
<dbReference type="InterPro" id="IPR017948">
    <property type="entry name" value="TGFb_CS"/>
</dbReference>
<dbReference type="eggNOG" id="KOG3900">
    <property type="taxonomic scope" value="Eukaryota"/>
</dbReference>
<dbReference type="EnsemblMetazoa" id="SMAR007428-RA">
    <property type="protein sequence ID" value="SMAR007428-PA"/>
    <property type="gene ID" value="SMAR007428"/>
</dbReference>
<dbReference type="GO" id="GO:0005125">
    <property type="term" value="F:cytokine activity"/>
    <property type="evidence" value="ECO:0007669"/>
    <property type="project" value="TreeGrafter"/>
</dbReference>
<dbReference type="SMART" id="SM00204">
    <property type="entry name" value="TGFB"/>
    <property type="match status" value="1"/>
</dbReference>
<dbReference type="PROSITE" id="PS51362">
    <property type="entry name" value="TGF_BETA_2"/>
    <property type="match status" value="1"/>
</dbReference>
<evidence type="ECO:0000259" key="10">
    <source>
        <dbReference type="PROSITE" id="PS51362"/>
    </source>
</evidence>
<dbReference type="GO" id="GO:0008083">
    <property type="term" value="F:growth factor activity"/>
    <property type="evidence" value="ECO:0007669"/>
    <property type="project" value="UniProtKB-KW"/>
</dbReference>
<accession>T1J1K9</accession>
<reference evidence="11" key="2">
    <citation type="submission" date="2015-02" db="UniProtKB">
        <authorList>
            <consortium name="EnsemblMetazoa"/>
        </authorList>
    </citation>
    <scope>IDENTIFICATION</scope>
</reference>
<name>T1J1K9_STRMM</name>
<dbReference type="AlphaFoldDB" id="T1J1K9"/>
<evidence type="ECO:0000256" key="7">
    <source>
        <dbReference type="ARBA" id="ARBA00023180"/>
    </source>
</evidence>
<dbReference type="PhylomeDB" id="T1J1K9"/>
<evidence type="ECO:0000256" key="5">
    <source>
        <dbReference type="ARBA" id="ARBA00023030"/>
    </source>
</evidence>
<feature type="domain" description="TGF-beta family profile" evidence="10">
    <location>
        <begin position="201"/>
        <end position="320"/>
    </location>
</feature>
<feature type="chain" id="PRO_5004579852" description="TGF-beta family profile domain-containing protein" evidence="9">
    <location>
        <begin position="23"/>
        <end position="320"/>
    </location>
</feature>
<dbReference type="SUPFAM" id="SSF57501">
    <property type="entry name" value="Cystine-knot cytokines"/>
    <property type="match status" value="1"/>
</dbReference>
<dbReference type="InterPro" id="IPR029034">
    <property type="entry name" value="Cystine-knot_cytokine"/>
</dbReference>
<feature type="signal peptide" evidence="9">
    <location>
        <begin position="1"/>
        <end position="22"/>
    </location>
</feature>
<organism evidence="11 12">
    <name type="scientific">Strigamia maritima</name>
    <name type="common">European centipede</name>
    <name type="synonym">Geophilus maritimus</name>
    <dbReference type="NCBI Taxonomy" id="126957"/>
    <lineage>
        <taxon>Eukaryota</taxon>
        <taxon>Metazoa</taxon>
        <taxon>Ecdysozoa</taxon>
        <taxon>Arthropoda</taxon>
        <taxon>Myriapoda</taxon>
        <taxon>Chilopoda</taxon>
        <taxon>Pleurostigmophora</taxon>
        <taxon>Geophilomorpha</taxon>
        <taxon>Linotaeniidae</taxon>
        <taxon>Strigamia</taxon>
    </lineage>
</organism>
<dbReference type="CDD" id="cd13756">
    <property type="entry name" value="TGF_beta_BMPs_GDFs"/>
    <property type="match status" value="1"/>
</dbReference>
<sequence>MIKCYLVFSLFLTCFITPPITTFEDSVVPIIENMAKFLFAKDFHIINNLVRHPNFRKPPEYIKSLFWMFDKAVSNEASNRNFTRVSIRNPDLKIRAIWPSKVFHSNSSITFMFSSLNIEKPTQAQLVTKRRKSSESANQKVFDVTESIVDWLERKKDVPQPLQLTVHTENPASTSYKGFLVLYYGIDHWQLLIASVGPVNRRRVSRQATSGDNKCQLRDWYVNFEHLGWNSWVMAPTGFHANLCSGECPSILMPEEYHASNHAMLRGLYRANQPEMEAQNVNPACCVPTSLRAISFIYVDEGGVTMRKLNNIIAEECGCQ</sequence>
<dbReference type="STRING" id="126957.T1J1K9"/>
<dbReference type="InterPro" id="IPR015615">
    <property type="entry name" value="TGF-beta-rel"/>
</dbReference>
<dbReference type="PROSITE" id="PS00250">
    <property type="entry name" value="TGF_BETA_1"/>
    <property type="match status" value="1"/>
</dbReference>
<evidence type="ECO:0000256" key="3">
    <source>
        <dbReference type="ARBA" id="ARBA00022525"/>
    </source>
</evidence>
<dbReference type="GO" id="GO:0005615">
    <property type="term" value="C:extracellular space"/>
    <property type="evidence" value="ECO:0007669"/>
    <property type="project" value="TreeGrafter"/>
</dbReference>
<protein>
    <recommendedName>
        <fullName evidence="10">TGF-beta family profile domain-containing protein</fullName>
    </recommendedName>
</protein>
<keyword evidence="4 9" id="KW-0732">Signal</keyword>
<keyword evidence="6" id="KW-1015">Disulfide bond</keyword>
<evidence type="ECO:0000256" key="8">
    <source>
        <dbReference type="RuleBase" id="RU000354"/>
    </source>
</evidence>
<dbReference type="InterPro" id="IPR001839">
    <property type="entry name" value="TGF-b_C"/>
</dbReference>
<dbReference type="Pfam" id="PF00019">
    <property type="entry name" value="TGF_beta"/>
    <property type="match status" value="1"/>
</dbReference>
<keyword evidence="12" id="KW-1185">Reference proteome</keyword>
<dbReference type="FunFam" id="2.10.90.10:FF:000001">
    <property type="entry name" value="Bone morphogenetic protein 4"/>
    <property type="match status" value="1"/>
</dbReference>
<keyword evidence="3" id="KW-0964">Secreted</keyword>
<comment type="similarity">
    <text evidence="2 8">Belongs to the TGF-beta family.</text>
</comment>
<evidence type="ECO:0000256" key="1">
    <source>
        <dbReference type="ARBA" id="ARBA00004613"/>
    </source>
</evidence>
<evidence type="ECO:0000256" key="2">
    <source>
        <dbReference type="ARBA" id="ARBA00006656"/>
    </source>
</evidence>
<evidence type="ECO:0000313" key="12">
    <source>
        <dbReference type="Proteomes" id="UP000014500"/>
    </source>
</evidence>
<reference evidence="12" key="1">
    <citation type="submission" date="2011-05" db="EMBL/GenBank/DDBJ databases">
        <authorList>
            <person name="Richards S.R."/>
            <person name="Qu J."/>
            <person name="Jiang H."/>
            <person name="Jhangiani S.N."/>
            <person name="Agravi P."/>
            <person name="Goodspeed R."/>
            <person name="Gross S."/>
            <person name="Mandapat C."/>
            <person name="Jackson L."/>
            <person name="Mathew T."/>
            <person name="Pu L."/>
            <person name="Thornton R."/>
            <person name="Saada N."/>
            <person name="Wilczek-Boney K.B."/>
            <person name="Lee S."/>
            <person name="Kovar C."/>
            <person name="Wu Y."/>
            <person name="Scherer S.E."/>
            <person name="Worley K.C."/>
            <person name="Muzny D.M."/>
            <person name="Gibbs R."/>
        </authorList>
    </citation>
    <scope>NUCLEOTIDE SEQUENCE</scope>
    <source>
        <strain evidence="12">Brora</strain>
    </source>
</reference>
<evidence type="ECO:0000256" key="6">
    <source>
        <dbReference type="ARBA" id="ARBA00023157"/>
    </source>
</evidence>
<evidence type="ECO:0000313" key="11">
    <source>
        <dbReference type="EnsemblMetazoa" id="SMAR007428-PA"/>
    </source>
</evidence>
<dbReference type="PANTHER" id="PTHR11848">
    <property type="entry name" value="TGF-BETA FAMILY"/>
    <property type="match status" value="1"/>
</dbReference>
<proteinExistence type="inferred from homology"/>
<dbReference type="Proteomes" id="UP000014500">
    <property type="component" value="Unassembled WGS sequence"/>
</dbReference>
<dbReference type="Gene3D" id="2.10.90.10">
    <property type="entry name" value="Cystine-knot cytokines"/>
    <property type="match status" value="1"/>
</dbReference>
<keyword evidence="7" id="KW-0325">Glycoprotein</keyword>
<comment type="subcellular location">
    <subcellularLocation>
        <location evidence="1">Secreted</location>
    </subcellularLocation>
</comment>
<keyword evidence="5 8" id="KW-0339">Growth factor</keyword>